<dbReference type="Proteomes" id="UP000001811">
    <property type="component" value="Chromosome 4"/>
</dbReference>
<dbReference type="HOGENOM" id="CLU_260771_0_0_1"/>
<organism evidence="4 5">
    <name type="scientific">Oryctolagus cuniculus</name>
    <name type="common">Rabbit</name>
    <dbReference type="NCBI Taxonomy" id="9986"/>
    <lineage>
        <taxon>Eukaryota</taxon>
        <taxon>Metazoa</taxon>
        <taxon>Chordata</taxon>
        <taxon>Craniata</taxon>
        <taxon>Vertebrata</taxon>
        <taxon>Euteleostomi</taxon>
        <taxon>Mammalia</taxon>
        <taxon>Eutheria</taxon>
        <taxon>Euarchontoglires</taxon>
        <taxon>Glires</taxon>
        <taxon>Lagomorpha</taxon>
        <taxon>Leporidae</taxon>
        <taxon>Oryctolagus</taxon>
    </lineage>
</organism>
<dbReference type="SUPFAM" id="SSF48452">
    <property type="entry name" value="TPR-like"/>
    <property type="match status" value="1"/>
</dbReference>
<reference evidence="4" key="3">
    <citation type="submission" date="2025-09" db="UniProtKB">
        <authorList>
            <consortium name="Ensembl"/>
        </authorList>
    </citation>
    <scope>IDENTIFICATION</scope>
    <source>
        <strain evidence="4">Thorbecke</strain>
    </source>
</reference>
<dbReference type="Pfam" id="PF24883">
    <property type="entry name" value="NPHP3_N"/>
    <property type="match status" value="1"/>
</dbReference>
<dbReference type="PaxDb" id="9986-ENSOCUP00000022494"/>
<dbReference type="InterPro" id="IPR011990">
    <property type="entry name" value="TPR-like_helical_dom_sf"/>
</dbReference>
<dbReference type="PANTHER" id="PTHR19860">
    <property type="entry name" value="DDB1- AND CUL4-ASSOCIATED FACTOR 12-RELATED"/>
    <property type="match status" value="1"/>
</dbReference>
<protein>
    <recommendedName>
        <fullName evidence="3">Nephrocystin 3-like N-terminal domain-containing protein</fullName>
    </recommendedName>
</protein>
<feature type="region of interest" description="Disordered" evidence="2">
    <location>
        <begin position="1"/>
        <end position="21"/>
    </location>
</feature>
<keyword evidence="1" id="KW-0677">Repeat</keyword>
<dbReference type="InterPro" id="IPR027417">
    <property type="entry name" value="P-loop_NTPase"/>
</dbReference>
<dbReference type="InParanoid" id="G1TZH2"/>
<reference evidence="4 5" key="1">
    <citation type="journal article" date="2011" name="Nature">
        <title>A high-resolution map of human evolutionary constraint using 29 mammals.</title>
        <authorList>
            <person name="Lindblad-Toh K."/>
            <person name="Garber M."/>
            <person name="Zuk O."/>
            <person name="Lin M.F."/>
            <person name="Parker B.J."/>
            <person name="Washietl S."/>
            <person name="Kheradpour P."/>
            <person name="Ernst J."/>
            <person name="Jordan G."/>
            <person name="Mauceli E."/>
            <person name="Ward L.D."/>
            <person name="Lowe C.B."/>
            <person name="Holloway A.K."/>
            <person name="Clamp M."/>
            <person name="Gnerre S."/>
            <person name="Alfoldi J."/>
            <person name="Beal K."/>
            <person name="Chang J."/>
            <person name="Clawson H."/>
            <person name="Cuff J."/>
            <person name="Di Palma F."/>
            <person name="Fitzgerald S."/>
            <person name="Flicek P."/>
            <person name="Guttman M."/>
            <person name="Hubisz M.J."/>
            <person name="Jaffe D.B."/>
            <person name="Jungreis I."/>
            <person name="Kent W.J."/>
            <person name="Kostka D."/>
            <person name="Lara M."/>
            <person name="Martins A.L."/>
            <person name="Massingham T."/>
            <person name="Moltke I."/>
            <person name="Raney B.J."/>
            <person name="Rasmussen M.D."/>
            <person name="Robinson J."/>
            <person name="Stark A."/>
            <person name="Vilella A.J."/>
            <person name="Wen J."/>
            <person name="Xie X."/>
            <person name="Zody M.C."/>
            <person name="Baldwin J."/>
            <person name="Bloom T."/>
            <person name="Chin C.W."/>
            <person name="Heiman D."/>
            <person name="Nicol R."/>
            <person name="Nusbaum C."/>
            <person name="Young S."/>
            <person name="Wilkinson J."/>
            <person name="Worley K.C."/>
            <person name="Kovar C.L."/>
            <person name="Muzny D.M."/>
            <person name="Gibbs R.A."/>
            <person name="Cree A."/>
            <person name="Dihn H.H."/>
            <person name="Fowler G."/>
            <person name="Jhangiani S."/>
            <person name="Joshi V."/>
            <person name="Lee S."/>
            <person name="Lewis L.R."/>
            <person name="Nazareth L.V."/>
            <person name="Okwuonu G."/>
            <person name="Santibanez J."/>
            <person name="Warren W.C."/>
            <person name="Mardis E.R."/>
            <person name="Weinstock G.M."/>
            <person name="Wilson R.K."/>
            <person name="Delehaunty K."/>
            <person name="Dooling D."/>
            <person name="Fronik C."/>
            <person name="Fulton L."/>
            <person name="Fulton B."/>
            <person name="Graves T."/>
            <person name="Minx P."/>
            <person name="Sodergren E."/>
            <person name="Birney E."/>
            <person name="Margulies E.H."/>
            <person name="Herrero J."/>
            <person name="Green E.D."/>
            <person name="Haussler D."/>
            <person name="Siepel A."/>
            <person name="Goldman N."/>
            <person name="Pollard K.S."/>
            <person name="Pedersen J.S."/>
            <person name="Lander E.S."/>
            <person name="Kellis M."/>
        </authorList>
    </citation>
    <scope>NUCLEOTIDE SEQUENCE [LARGE SCALE GENOMIC DNA]</scope>
    <source>
        <strain evidence="4 5">Thorbecke inbred</strain>
    </source>
</reference>
<feature type="compositionally biased region" description="Polar residues" evidence="2">
    <location>
        <begin position="1"/>
        <end position="11"/>
    </location>
</feature>
<dbReference type="GeneTree" id="ENSGT00530000064216"/>
<dbReference type="STRING" id="9986.ENSOCUP00000022494"/>
<evidence type="ECO:0000256" key="2">
    <source>
        <dbReference type="SAM" id="MobiDB-lite"/>
    </source>
</evidence>
<dbReference type="InterPro" id="IPR051191">
    <property type="entry name" value="DCAF12"/>
</dbReference>
<evidence type="ECO:0000313" key="5">
    <source>
        <dbReference type="Proteomes" id="UP000001811"/>
    </source>
</evidence>
<dbReference type="GO" id="GO:0080008">
    <property type="term" value="C:Cul4-RING E3 ubiquitin ligase complex"/>
    <property type="evidence" value="ECO:0007669"/>
    <property type="project" value="TreeGrafter"/>
</dbReference>
<dbReference type="eggNOG" id="ENOG502QUVD">
    <property type="taxonomic scope" value="Eukaryota"/>
</dbReference>
<dbReference type="PANTHER" id="PTHR19860:SF18">
    <property type="entry name" value="DUF4062 DOMAIN-CONTAINING PROTEIN"/>
    <property type="match status" value="1"/>
</dbReference>
<name>G1TZH2_RABIT</name>
<dbReference type="Ensembl" id="ENSOCUT00000024676.3">
    <property type="protein sequence ID" value="ENSOCUP00000022494.3"/>
    <property type="gene ID" value="ENSOCUG00000025186.3"/>
</dbReference>
<dbReference type="SMR" id="G1TZH2"/>
<reference evidence="4" key="2">
    <citation type="submission" date="2025-08" db="UniProtKB">
        <authorList>
            <consortium name="Ensembl"/>
        </authorList>
    </citation>
    <scope>IDENTIFICATION</scope>
    <source>
        <strain evidence="4">Thorbecke</strain>
    </source>
</reference>
<evidence type="ECO:0000256" key="1">
    <source>
        <dbReference type="ARBA" id="ARBA00022737"/>
    </source>
</evidence>
<evidence type="ECO:0000313" key="4">
    <source>
        <dbReference type="Ensembl" id="ENSOCUP00000022494.3"/>
    </source>
</evidence>
<evidence type="ECO:0000259" key="3">
    <source>
        <dbReference type="Pfam" id="PF24883"/>
    </source>
</evidence>
<dbReference type="InterPro" id="IPR056884">
    <property type="entry name" value="NPHP3-like_N"/>
</dbReference>
<dbReference type="EMBL" id="AAGW02034047">
    <property type="status" value="NOT_ANNOTATED_CDS"/>
    <property type="molecule type" value="Genomic_DNA"/>
</dbReference>
<proteinExistence type="predicted"/>
<accession>G1TZH2</accession>
<feature type="domain" description="Nephrocystin 3-like N-terminal" evidence="3">
    <location>
        <begin position="333"/>
        <end position="441"/>
    </location>
</feature>
<dbReference type="Gene3D" id="3.40.50.300">
    <property type="entry name" value="P-loop containing nucleotide triphosphate hydrolases"/>
    <property type="match status" value="1"/>
</dbReference>
<dbReference type="EMBL" id="AAGW02034046">
    <property type="status" value="NOT_ANNOTATED_CDS"/>
    <property type="molecule type" value="Genomic_DNA"/>
</dbReference>
<dbReference type="Bgee" id="ENSOCUG00000025186">
    <property type="expression patterns" value="Expressed in testis and 12 other cell types or tissues"/>
</dbReference>
<sequence length="1309" mass="148888">MSQKASENAPSRPQFISKPPKPIRPYICSALHDFQEERDFLANNIFPQLHELCSSRGTYFKAVDLRWSALKAHRSSPASLRRQHACLHAQQLKLCLDSVSSCLPFFICLLGHTYGDFLSKHSAFLFSKDVGLSRLSNKEQNLYVAAQNGYPWVLECHDCSLMEFEIIQAAFLNPSPFQYFYFRTQDTLPKASAKENEEQVQQPSSDSRIPREEKLKIGKLKATIMSKGLPVRFYAGLQELGELVLKDWSLVIEKLCPATLLMDNIDYKHSFERFYHEEFIEKCKATVAISKEPKKTFEILEKFALKDMDLVLKNSAAGSSSDPVFRLNYLPTYKSILLLSGERGCGKSTLLASWVDYFKKKHPGLLLIPHFVGSTCESSDIMTVIHYFISELQHKNYGTQLEMDIVNEESNILVFSLLVEIFIASISLKPCILVLDGIEELIGIYGISGQKARDFSWLPHSLSPHCKFIMSTVSSSLPYKSLYARPDVRTVELISMDNNEMKLKVFRQHLSILNQDPFQQSRYALKNNANSNPLKLLILANELKECRIYRNEFQCMSEYLEAASIQELWGLILKRWTEDYSWTCKEDTGVPGLDGWVTDTLCLLCVSHCGLTEDELLQILDMLGYSNRYKVTTLHWAAFRSATKQWVQEKPNGLLYFWHQSLRDAVEHTLLGVITPVRESGPYSFRKPTNHRKTYFHHILVRYFQRQSAFWRVYQELPWHMKMSGCWSGLCSFLSSPSIADFLSKIQSLSFWTRLQLVHYWKKLSEAGYDISGAYLLSAARIKADECHKARKRYTFSALESRLSGLTAVDRCRLLFFIGSLLKIMGKTNEAKELFVDVENMLMQSRSTKEMLVKVQNAAGELYLEIGMTQESCQYFQKAWSNLLCFSLSDLRNSQDLMKQKVKVLSNLAKTASEEYLKENHVLEYATEVSKFLSNNPCDQATMKYTEGVLILVAGNTSLARVKLQECLNIRRSLFGEKSMRVAEIMEFLADLLFFSQSDSEKSQRKQVIEYYKQVIKIKENASTLVNSSLVQKQLNISLSDTLCKLAGQLLIFDSSYHVMMEVAGYLRRSFNLRAICLGSSHPSVHGIQHFWLLVAGGVGLKVSHWSREGPRSDSSRWERLLRLDYCSAQSSGSVNSALCANAQKLQKANSWASAPPAVSGKSKCASRKGTQISRPLICLSAKEKIQRRTQSPVDIRNGPGKKASGQKDEYSCTILSSGKMNSLGELSSPRSLSAKTESGDCQLTTIYHHPLLGPLSTNNLWEPGCELISEKWLFHSPDYSFNPQKCFLLQRSQMKTRSLKTSSGIKKE</sequence>
<dbReference type="Gene3D" id="1.25.40.10">
    <property type="entry name" value="Tetratricopeptide repeat domain"/>
    <property type="match status" value="1"/>
</dbReference>
<dbReference type="EMBL" id="AAGW02034048">
    <property type="status" value="NOT_ANNOTATED_CDS"/>
    <property type="molecule type" value="Genomic_DNA"/>
</dbReference>
<dbReference type="SUPFAM" id="SSF52540">
    <property type="entry name" value="P-loop containing nucleoside triphosphate hydrolases"/>
    <property type="match status" value="1"/>
</dbReference>
<keyword evidence="5" id="KW-1185">Reference proteome</keyword>